<protein>
    <recommendedName>
        <fullName evidence="4">Type 4 fimbrial biogenesis protein PilX N-terminal domain-containing protein</fullName>
    </recommendedName>
</protein>
<dbReference type="Proteomes" id="UP000318711">
    <property type="component" value="Unassembled WGS sequence"/>
</dbReference>
<gene>
    <name evidence="2" type="ORF">CEN88_474</name>
</gene>
<organism evidence="2 3">
    <name type="scientific">Candidatus Berkelbacteria bacterium Licking1014_2</name>
    <dbReference type="NCBI Taxonomy" id="2017146"/>
    <lineage>
        <taxon>Bacteria</taxon>
        <taxon>Candidatus Berkelbacteria</taxon>
    </lineage>
</organism>
<feature type="transmembrane region" description="Helical" evidence="1">
    <location>
        <begin position="21"/>
        <end position="42"/>
    </location>
</feature>
<dbReference type="EMBL" id="VMGL01000066">
    <property type="protein sequence ID" value="TSC95495.1"/>
    <property type="molecule type" value="Genomic_DNA"/>
</dbReference>
<evidence type="ECO:0000256" key="1">
    <source>
        <dbReference type="SAM" id="Phobius"/>
    </source>
</evidence>
<evidence type="ECO:0008006" key="4">
    <source>
        <dbReference type="Google" id="ProtNLM"/>
    </source>
</evidence>
<keyword evidence="1" id="KW-0472">Membrane</keyword>
<evidence type="ECO:0000313" key="2">
    <source>
        <dbReference type="EMBL" id="TSC95495.1"/>
    </source>
</evidence>
<dbReference type="AlphaFoldDB" id="A0A554LRK2"/>
<evidence type="ECO:0000313" key="3">
    <source>
        <dbReference type="Proteomes" id="UP000318711"/>
    </source>
</evidence>
<name>A0A554LRK2_9BACT</name>
<accession>A0A554LRK2</accession>
<reference evidence="2 3" key="1">
    <citation type="submission" date="2017-07" db="EMBL/GenBank/DDBJ databases">
        <title>Mechanisms for carbon and nitrogen cycling indicate functional differentiation within the Candidate Phyla Radiation.</title>
        <authorList>
            <person name="Danczak R.E."/>
            <person name="Johnston M.D."/>
            <person name="Kenah C."/>
            <person name="Slattery M."/>
            <person name="Wrighton K.C."/>
            <person name="Wilkins M.J."/>
        </authorList>
    </citation>
    <scope>NUCLEOTIDE SEQUENCE [LARGE SCALE GENOMIC DNA]</scope>
    <source>
        <strain evidence="2">Licking1014_2</strain>
    </source>
</reference>
<sequence>MVKILSKTCLRRQEQPGTAMLLTLLLVGAIGVILFSVSRLTIDEVRASREIRESVLSYYAAEAGLEKGLLEYRQNHDIIKDNITSNLSNGAKSTASVDYRKKEVSGQLDKDSKAEITIINPGSETLTFRFQNQSTAADAKSYVEYQRLDQVGSIWLTTKREMLDVVGFMETTAVINTLNTSKKIVLRAFGGAVDYNITTTNPHLGGGDSGVDSGISTINSTGAAGKTSRKLQAKIDRNQNQLIGIFDFTIFSQEELK</sequence>
<proteinExistence type="predicted"/>
<keyword evidence="1" id="KW-0812">Transmembrane</keyword>
<keyword evidence="1" id="KW-1133">Transmembrane helix</keyword>
<comment type="caution">
    <text evidence="2">The sequence shown here is derived from an EMBL/GenBank/DDBJ whole genome shotgun (WGS) entry which is preliminary data.</text>
</comment>